<dbReference type="SUPFAM" id="SSF47413">
    <property type="entry name" value="lambda repressor-like DNA-binding domains"/>
    <property type="match status" value="1"/>
</dbReference>
<dbReference type="InterPro" id="IPR010982">
    <property type="entry name" value="Lambda_DNA-bd_dom_sf"/>
</dbReference>
<dbReference type="RefSeq" id="WP_176166656.1">
    <property type="nucleotide sequence ID" value="NZ_CP054930.1"/>
</dbReference>
<sequence>MDAPTFAEWLRDQLIARGYDLGPRGGGRSRFAERAGISPPTVGRLLRGTHATTDTRVLAAVADALDVPFVNVLTHARVLTADDVEAIRRHAPTPPTLTPEQAADGLGILDPEARRVFLGIVAALQQE</sequence>
<keyword evidence="3" id="KW-1185">Reference proteome</keyword>
<geneLocation type="plasmid" evidence="2 3">
    <name>unnamed</name>
</geneLocation>
<evidence type="ECO:0000259" key="1">
    <source>
        <dbReference type="PROSITE" id="PS50943"/>
    </source>
</evidence>
<reference evidence="2 3" key="1">
    <citation type="submission" date="2020-06" db="EMBL/GenBank/DDBJ databases">
        <title>Genome mining for natural products.</title>
        <authorList>
            <person name="Zhang B."/>
            <person name="Shi J."/>
            <person name="Ge H."/>
        </authorList>
    </citation>
    <scope>NUCLEOTIDE SEQUENCE [LARGE SCALE GENOMIC DNA]</scope>
    <source>
        <strain evidence="2 3">NA00687</strain>
        <plasmid evidence="2 3">unnamed</plasmid>
    </source>
</reference>
<dbReference type="CDD" id="cd00093">
    <property type="entry name" value="HTH_XRE"/>
    <property type="match status" value="1"/>
</dbReference>
<dbReference type="PROSITE" id="PS50943">
    <property type="entry name" value="HTH_CROC1"/>
    <property type="match status" value="1"/>
</dbReference>
<gene>
    <name evidence="2" type="ORF">HUT08_36460</name>
</gene>
<feature type="domain" description="HTH cro/C1-type" evidence="1">
    <location>
        <begin position="31"/>
        <end position="72"/>
    </location>
</feature>
<dbReference type="EMBL" id="CP054930">
    <property type="protein sequence ID" value="QKW55026.1"/>
    <property type="molecule type" value="Genomic_DNA"/>
</dbReference>
<organism evidence="2 3">
    <name type="scientific">Streptomyces buecherae</name>
    <dbReference type="NCBI Taxonomy" id="2763006"/>
    <lineage>
        <taxon>Bacteria</taxon>
        <taxon>Bacillati</taxon>
        <taxon>Actinomycetota</taxon>
        <taxon>Actinomycetes</taxon>
        <taxon>Kitasatosporales</taxon>
        <taxon>Streptomycetaceae</taxon>
        <taxon>Streptomyces</taxon>
    </lineage>
</organism>
<protein>
    <submittedName>
        <fullName evidence="2">Helix-turn-helix transcriptional regulator</fullName>
    </submittedName>
</protein>
<dbReference type="GO" id="GO:0003677">
    <property type="term" value="F:DNA binding"/>
    <property type="evidence" value="ECO:0007669"/>
    <property type="project" value="InterPro"/>
</dbReference>
<evidence type="ECO:0000313" key="2">
    <source>
        <dbReference type="EMBL" id="QKW55026.1"/>
    </source>
</evidence>
<proteinExistence type="predicted"/>
<keyword evidence="2" id="KW-0614">Plasmid</keyword>
<name>A0A7H8NL46_9ACTN</name>
<dbReference type="Pfam" id="PF01381">
    <property type="entry name" value="HTH_3"/>
    <property type="match status" value="1"/>
</dbReference>
<accession>A0A7H8NL46</accession>
<dbReference type="Proteomes" id="UP000509303">
    <property type="component" value="Plasmid unnamed"/>
</dbReference>
<dbReference type="AlphaFoldDB" id="A0A7H8NL46"/>
<dbReference type="InterPro" id="IPR001387">
    <property type="entry name" value="Cro/C1-type_HTH"/>
</dbReference>
<dbReference type="Gene3D" id="1.10.260.40">
    <property type="entry name" value="lambda repressor-like DNA-binding domains"/>
    <property type="match status" value="1"/>
</dbReference>
<evidence type="ECO:0000313" key="3">
    <source>
        <dbReference type="Proteomes" id="UP000509303"/>
    </source>
</evidence>
<dbReference type="SMART" id="SM00530">
    <property type="entry name" value="HTH_XRE"/>
    <property type="match status" value="1"/>
</dbReference>